<dbReference type="Proteomes" id="UP000494165">
    <property type="component" value="Unassembled WGS sequence"/>
</dbReference>
<dbReference type="AlphaFoldDB" id="A0A8S1CDV5"/>
<feature type="chain" id="PRO_5035732206" description="Peptidase S1 domain-containing protein" evidence="2">
    <location>
        <begin position="18"/>
        <end position="706"/>
    </location>
</feature>
<dbReference type="InterPro" id="IPR001254">
    <property type="entry name" value="Trypsin_dom"/>
</dbReference>
<dbReference type="SUPFAM" id="SSF50494">
    <property type="entry name" value="Trypsin-like serine proteases"/>
    <property type="match status" value="1"/>
</dbReference>
<dbReference type="PROSITE" id="PS50240">
    <property type="entry name" value="TRYPSIN_DOM"/>
    <property type="match status" value="1"/>
</dbReference>
<dbReference type="CDD" id="cd00190">
    <property type="entry name" value="Tryp_SPc"/>
    <property type="match status" value="1"/>
</dbReference>
<feature type="region of interest" description="Disordered" evidence="1">
    <location>
        <begin position="655"/>
        <end position="706"/>
    </location>
</feature>
<dbReference type="EMBL" id="CADEPI010000038">
    <property type="protein sequence ID" value="CAB3368444.1"/>
    <property type="molecule type" value="Genomic_DNA"/>
</dbReference>
<dbReference type="InterPro" id="IPR009003">
    <property type="entry name" value="Peptidase_S1_PA"/>
</dbReference>
<gene>
    <name evidence="4" type="ORF">CLODIP_2_CD07181</name>
</gene>
<sequence length="706" mass="78919">MLIFSALLFILTEGILSQIITREECESHENWYLPAPVFNQGENLSFEGCGIVPPGISNTSLPPWHVVLGQGDCVGVLISRRAILVNQTPFGLCALNERASATNKNGFGGPLIAFLGQCVHNQKPDCAANEHGFIREVRQVRRLNVYPEDNLFVLVIDSLPRPFPDSVKPVCLFNEDNLMDSKITYYTSLSVTPEFHVTPSVRDCMPDKMMIDRCKTYKFAICVVADDKSNTEQRNALFKVDSIGRYFLRGVAFVNSRNVVHSNLAFHDILKIVDAIVRETLDLHRLPDLTSKVETHAVFAESEKLSFPNCGLETGDTRQKRQVLESSDVSTVSFVLGGLAAVRGRHPWHAHITIGSQILGLNSCGGSLISNKAVLTVAHCLYVDEKLASPIDLHVTLGMWNLSAPHESSRQYQQPQRIILSKGYDPKSRNFRHDVAVLTFSKPFRLTDDVQPICLWKFEEDIDDIAAETGVVVGWGLTDGYKRAQVLQRLDLTIRSNYDCFLQNRPFFSTHLKPGLNFCAGNSNGTNACNGDSGGGLMVRRGARWFLRGIVSFGKSRISEAFPDGPVCDPRYYSLFTDIEPFLPWIASVQSRKIVIRLKAKRRIHIIKCCGRRSCTKVKQLKRVNRTSIVQPTGSIPNFPKSLPTEIRVVSEEIHGANNTEGSTNEEVGTEEVPESSTDSKTDTEQKHDLDDHRIVGNHLNQRRFK</sequence>
<dbReference type="InterPro" id="IPR043504">
    <property type="entry name" value="Peptidase_S1_PA_chymotrypsin"/>
</dbReference>
<evidence type="ECO:0000313" key="5">
    <source>
        <dbReference type="Proteomes" id="UP000494165"/>
    </source>
</evidence>
<organism evidence="4 5">
    <name type="scientific">Cloeon dipterum</name>
    <dbReference type="NCBI Taxonomy" id="197152"/>
    <lineage>
        <taxon>Eukaryota</taxon>
        <taxon>Metazoa</taxon>
        <taxon>Ecdysozoa</taxon>
        <taxon>Arthropoda</taxon>
        <taxon>Hexapoda</taxon>
        <taxon>Insecta</taxon>
        <taxon>Pterygota</taxon>
        <taxon>Palaeoptera</taxon>
        <taxon>Ephemeroptera</taxon>
        <taxon>Pisciforma</taxon>
        <taxon>Baetidae</taxon>
        <taxon>Cloeon</taxon>
    </lineage>
</organism>
<keyword evidence="2" id="KW-0732">Signal</keyword>
<proteinExistence type="predicted"/>
<feature type="signal peptide" evidence="2">
    <location>
        <begin position="1"/>
        <end position="17"/>
    </location>
</feature>
<name>A0A8S1CDV5_9INSE</name>
<evidence type="ECO:0000313" key="4">
    <source>
        <dbReference type="EMBL" id="CAB3368444.1"/>
    </source>
</evidence>
<dbReference type="SMART" id="SM00020">
    <property type="entry name" value="Tryp_SPc"/>
    <property type="match status" value="1"/>
</dbReference>
<evidence type="ECO:0000256" key="1">
    <source>
        <dbReference type="SAM" id="MobiDB-lite"/>
    </source>
</evidence>
<dbReference type="PANTHER" id="PTHR24260:SF136">
    <property type="entry name" value="GH08193P-RELATED"/>
    <property type="match status" value="1"/>
</dbReference>
<feature type="compositionally biased region" description="Polar residues" evidence="1">
    <location>
        <begin position="657"/>
        <end position="667"/>
    </location>
</feature>
<evidence type="ECO:0000256" key="2">
    <source>
        <dbReference type="SAM" id="SignalP"/>
    </source>
</evidence>
<dbReference type="GO" id="GO:0004252">
    <property type="term" value="F:serine-type endopeptidase activity"/>
    <property type="evidence" value="ECO:0007669"/>
    <property type="project" value="InterPro"/>
</dbReference>
<comment type="caution">
    <text evidence="4">The sequence shown here is derived from an EMBL/GenBank/DDBJ whole genome shotgun (WGS) entry which is preliminary data.</text>
</comment>
<dbReference type="Pfam" id="PF00089">
    <property type="entry name" value="Trypsin"/>
    <property type="match status" value="1"/>
</dbReference>
<dbReference type="PANTHER" id="PTHR24260">
    <property type="match status" value="1"/>
</dbReference>
<dbReference type="InterPro" id="IPR051333">
    <property type="entry name" value="CLIP_Serine_Protease"/>
</dbReference>
<dbReference type="PRINTS" id="PR00722">
    <property type="entry name" value="CHYMOTRYPSIN"/>
</dbReference>
<dbReference type="GO" id="GO:0006508">
    <property type="term" value="P:proteolysis"/>
    <property type="evidence" value="ECO:0007669"/>
    <property type="project" value="InterPro"/>
</dbReference>
<dbReference type="Gene3D" id="2.40.10.10">
    <property type="entry name" value="Trypsin-like serine proteases"/>
    <property type="match status" value="1"/>
</dbReference>
<accession>A0A8S1CDV5</accession>
<evidence type="ECO:0000259" key="3">
    <source>
        <dbReference type="PROSITE" id="PS50240"/>
    </source>
</evidence>
<feature type="compositionally biased region" description="Basic and acidic residues" evidence="1">
    <location>
        <begin position="678"/>
        <end position="695"/>
    </location>
</feature>
<feature type="domain" description="Peptidase S1" evidence="3">
    <location>
        <begin position="335"/>
        <end position="591"/>
    </location>
</feature>
<reference evidence="4 5" key="1">
    <citation type="submission" date="2020-04" db="EMBL/GenBank/DDBJ databases">
        <authorList>
            <person name="Alioto T."/>
            <person name="Alioto T."/>
            <person name="Gomez Garrido J."/>
        </authorList>
    </citation>
    <scope>NUCLEOTIDE SEQUENCE [LARGE SCALE GENOMIC DNA]</scope>
</reference>
<dbReference type="InterPro" id="IPR001314">
    <property type="entry name" value="Peptidase_S1A"/>
</dbReference>
<protein>
    <recommendedName>
        <fullName evidence="3">Peptidase S1 domain-containing protein</fullName>
    </recommendedName>
</protein>
<dbReference type="OrthoDB" id="7723891at2759"/>
<keyword evidence="5" id="KW-1185">Reference proteome</keyword>